<gene>
    <name evidence="4" type="ORF">BJ960_000212</name>
</gene>
<evidence type="ECO:0000313" key="5">
    <source>
        <dbReference type="Proteomes" id="UP000586095"/>
    </source>
</evidence>
<evidence type="ECO:0000256" key="2">
    <source>
        <dbReference type="PROSITE-ProRule" id="PRU00236"/>
    </source>
</evidence>
<dbReference type="EMBL" id="JACCBD010000001">
    <property type="protein sequence ID" value="NYD25409.1"/>
    <property type="molecule type" value="Genomic_DNA"/>
</dbReference>
<accession>A0A852R4L3</accession>
<comment type="caution">
    <text evidence="4">The sequence shown here is derived from an EMBL/GenBank/DDBJ whole genome shotgun (WGS) entry which is preliminary data.</text>
</comment>
<reference evidence="4 5" key="1">
    <citation type="submission" date="2020-07" db="EMBL/GenBank/DDBJ databases">
        <title>Sequencing the genomes of 1000 actinobacteria strains.</title>
        <authorList>
            <person name="Klenk H.-P."/>
        </authorList>
    </citation>
    <scope>NUCLEOTIDE SEQUENCE [LARGE SCALE GENOMIC DNA]</scope>
    <source>
        <strain evidence="4 5">DSM 17380</strain>
    </source>
</reference>
<dbReference type="SUPFAM" id="SSF52467">
    <property type="entry name" value="DHS-like NAD/FAD-binding domain"/>
    <property type="match status" value="1"/>
</dbReference>
<organism evidence="4 5">
    <name type="scientific">Leucobacter aridicollis</name>
    <dbReference type="NCBI Taxonomy" id="283878"/>
    <lineage>
        <taxon>Bacteria</taxon>
        <taxon>Bacillati</taxon>
        <taxon>Actinomycetota</taxon>
        <taxon>Actinomycetes</taxon>
        <taxon>Micrococcales</taxon>
        <taxon>Microbacteriaceae</taxon>
        <taxon>Leucobacter</taxon>
    </lineage>
</organism>
<evidence type="ECO:0000313" key="4">
    <source>
        <dbReference type="EMBL" id="NYD25409.1"/>
    </source>
</evidence>
<dbReference type="RefSeq" id="WP_185985900.1">
    <property type="nucleotide sequence ID" value="NZ_BAAALZ010000003.1"/>
</dbReference>
<dbReference type="InterPro" id="IPR029035">
    <property type="entry name" value="DHS-like_NAD/FAD-binding_dom"/>
</dbReference>
<dbReference type="PROSITE" id="PS50305">
    <property type="entry name" value="SIRTUIN"/>
    <property type="match status" value="1"/>
</dbReference>
<comment type="caution">
    <text evidence="2">Lacks conserved residue(s) required for the propagation of feature annotation.</text>
</comment>
<dbReference type="Proteomes" id="UP000586095">
    <property type="component" value="Unassembled WGS sequence"/>
</dbReference>
<evidence type="ECO:0000259" key="3">
    <source>
        <dbReference type="PROSITE" id="PS50305"/>
    </source>
</evidence>
<keyword evidence="5" id="KW-1185">Reference proteome</keyword>
<name>A0A852R4L3_9MICO</name>
<keyword evidence="1" id="KW-0520">NAD</keyword>
<evidence type="ECO:0000256" key="1">
    <source>
        <dbReference type="ARBA" id="ARBA00023027"/>
    </source>
</evidence>
<sequence length="485" mass="52956">MSAPDIDAEVMAHFRAITDTSHLTFVIGAGASAPSGLPDWNTLTTRLAVRTGVVPSEHAARTLIEAQDPSFLLEAARTRAAEEWSQLVGEALYSGLDGPLRPSPLHLAIAAHYTQFPHRTSLATLNFDTLLEEALLAAGVDEIRVATSAYDFQSANASVAHLHGALESTDYGAHRNHEMVVTYRDYAELLAENSPWQLEYLTQALDRGPLLLTGSTYRDPDLRHWLHKALPSSSNPALVTIVREGLRLDSQTFKEVRPALQEQWESIGLSALTLHDFSDIALIVRELPTAGHSGYVAPKGRAIATFRRHNERFAELQVEFSEALSAAARRLKHVFGKMPVRSTFWLANGQSELVRWATAEGHYRSPDQFKRVPIGHDSPWIAGQTLATEEVQLRAVDARQHSSPKWHSVLAIPVFVSDGVHPRVCAAVLTFAVARTANSVASLRAQWAGIAQELSAEWSKRISGVGFAASASTMSVKRGGDHGGD</sequence>
<proteinExistence type="predicted"/>
<dbReference type="AlphaFoldDB" id="A0A852R4L3"/>
<dbReference type="Pfam" id="PF13289">
    <property type="entry name" value="SIR2_2"/>
    <property type="match status" value="1"/>
</dbReference>
<protein>
    <recommendedName>
        <fullName evidence="3">Deacetylase sirtuin-type domain-containing protein</fullName>
    </recommendedName>
</protein>
<dbReference type="InterPro" id="IPR026590">
    <property type="entry name" value="Ssirtuin_cat_dom"/>
</dbReference>
<dbReference type="Gene3D" id="3.40.50.1220">
    <property type="entry name" value="TPP-binding domain"/>
    <property type="match status" value="1"/>
</dbReference>
<feature type="domain" description="Deacetylase sirtuin-type" evidence="3">
    <location>
        <begin position="4"/>
        <end position="357"/>
    </location>
</feature>